<reference evidence="8" key="2">
    <citation type="submission" date="2015-05" db="EMBL/GenBank/DDBJ databases">
        <title>Complete genome sequence of Corynebacterium mustelae DSM 45274, isolated from various tissues of a male ferret with lethal sepsis.</title>
        <authorList>
            <person name="Ruckert C."/>
            <person name="Albersmeier A."/>
            <person name="Winkler A."/>
            <person name="Tauch A."/>
        </authorList>
    </citation>
    <scope>NUCLEOTIDE SEQUENCE [LARGE SCALE GENOMIC DNA]</scope>
    <source>
        <strain evidence="8">DSM 45274</strain>
    </source>
</reference>
<evidence type="ECO:0000256" key="4">
    <source>
        <dbReference type="ARBA" id="ARBA00022989"/>
    </source>
</evidence>
<keyword evidence="4 6" id="KW-1133">Transmembrane helix</keyword>
<dbReference type="InterPro" id="IPR001851">
    <property type="entry name" value="ABC_transp_permease"/>
</dbReference>
<feature type="transmembrane region" description="Helical" evidence="6">
    <location>
        <begin position="132"/>
        <end position="150"/>
    </location>
</feature>
<dbReference type="Proteomes" id="UP000035199">
    <property type="component" value="Chromosome"/>
</dbReference>
<feature type="transmembrane region" description="Helical" evidence="6">
    <location>
        <begin position="52"/>
        <end position="75"/>
    </location>
</feature>
<dbReference type="AlphaFoldDB" id="A0A0G3H141"/>
<keyword evidence="5 6" id="KW-0472">Membrane</keyword>
<comment type="subcellular location">
    <subcellularLocation>
        <location evidence="1">Cell membrane</location>
        <topology evidence="1">Multi-pass membrane protein</topology>
    </subcellularLocation>
</comment>
<keyword evidence="8" id="KW-1185">Reference proteome</keyword>
<organism evidence="7 8">
    <name type="scientific">Corynebacterium mustelae</name>
    <dbReference type="NCBI Taxonomy" id="571915"/>
    <lineage>
        <taxon>Bacteria</taxon>
        <taxon>Bacillati</taxon>
        <taxon>Actinomycetota</taxon>
        <taxon>Actinomycetes</taxon>
        <taxon>Mycobacteriales</taxon>
        <taxon>Corynebacteriaceae</taxon>
        <taxon>Corynebacterium</taxon>
    </lineage>
</organism>
<dbReference type="STRING" id="571915.CMUST_02290"/>
<protein>
    <submittedName>
        <fullName evidence="7">Permease component of ribose/xylose/arabinose/galactoside ABC-type transporters</fullName>
    </submittedName>
</protein>
<reference evidence="7 8" key="1">
    <citation type="journal article" date="2015" name="Genome Announc.">
        <title>Complete Genome Sequence of the Type Strain Corynebacterium mustelae DSM 45274, Isolated from Various Tissues of a Male Ferret with Lethal Sepsis.</title>
        <authorList>
            <person name="Ruckert C."/>
            <person name="Eimer J."/>
            <person name="Winkler A."/>
            <person name="Tauch A."/>
        </authorList>
    </citation>
    <scope>NUCLEOTIDE SEQUENCE [LARGE SCALE GENOMIC DNA]</scope>
    <source>
        <strain evidence="7 8">DSM 45274</strain>
    </source>
</reference>
<keyword evidence="2" id="KW-1003">Cell membrane</keyword>
<evidence type="ECO:0000313" key="7">
    <source>
        <dbReference type="EMBL" id="AKK04802.1"/>
    </source>
</evidence>
<feature type="transmembrane region" description="Helical" evidence="6">
    <location>
        <begin position="98"/>
        <end position="120"/>
    </location>
</feature>
<keyword evidence="3 6" id="KW-0812">Transmembrane</keyword>
<proteinExistence type="predicted"/>
<dbReference type="PATRIC" id="fig|571915.4.peg.487"/>
<dbReference type="CDD" id="cd06579">
    <property type="entry name" value="TM_PBP1_transp_AraH_like"/>
    <property type="match status" value="1"/>
</dbReference>
<evidence type="ECO:0000256" key="3">
    <source>
        <dbReference type="ARBA" id="ARBA00022692"/>
    </source>
</evidence>
<feature type="transmembrane region" description="Helical" evidence="6">
    <location>
        <begin position="305"/>
        <end position="323"/>
    </location>
</feature>
<evidence type="ECO:0000256" key="5">
    <source>
        <dbReference type="ARBA" id="ARBA00023136"/>
    </source>
</evidence>
<evidence type="ECO:0000256" key="1">
    <source>
        <dbReference type="ARBA" id="ARBA00004651"/>
    </source>
</evidence>
<dbReference type="PANTHER" id="PTHR32196">
    <property type="entry name" value="ABC TRANSPORTER PERMEASE PROTEIN YPHD-RELATED-RELATED"/>
    <property type="match status" value="1"/>
</dbReference>
<feature type="transmembrane region" description="Helical" evidence="6">
    <location>
        <begin position="223"/>
        <end position="242"/>
    </location>
</feature>
<dbReference type="GO" id="GO:0005886">
    <property type="term" value="C:plasma membrane"/>
    <property type="evidence" value="ECO:0007669"/>
    <property type="project" value="UniProtKB-SubCell"/>
</dbReference>
<feature type="transmembrane region" description="Helical" evidence="6">
    <location>
        <begin position="279"/>
        <end position="299"/>
    </location>
</feature>
<dbReference type="GO" id="GO:0022857">
    <property type="term" value="F:transmembrane transporter activity"/>
    <property type="evidence" value="ECO:0007669"/>
    <property type="project" value="InterPro"/>
</dbReference>
<evidence type="ECO:0000256" key="6">
    <source>
        <dbReference type="SAM" id="Phobius"/>
    </source>
</evidence>
<dbReference type="RefSeq" id="WP_047261153.1">
    <property type="nucleotide sequence ID" value="NZ_CP011542.1"/>
</dbReference>
<dbReference type="Pfam" id="PF02653">
    <property type="entry name" value="BPD_transp_2"/>
    <property type="match status" value="1"/>
</dbReference>
<dbReference type="EMBL" id="CP011542">
    <property type="protein sequence ID" value="AKK04802.1"/>
    <property type="molecule type" value="Genomic_DNA"/>
</dbReference>
<accession>A0A0G3H141</accession>
<name>A0A0G3H141_9CORY</name>
<evidence type="ECO:0000256" key="2">
    <source>
        <dbReference type="ARBA" id="ARBA00022475"/>
    </source>
</evidence>
<feature type="transmembrane region" description="Helical" evidence="6">
    <location>
        <begin position="20"/>
        <end position="40"/>
    </location>
</feature>
<evidence type="ECO:0000313" key="8">
    <source>
        <dbReference type="Proteomes" id="UP000035199"/>
    </source>
</evidence>
<dbReference type="PANTHER" id="PTHR32196:SF72">
    <property type="entry name" value="RIBOSE IMPORT PERMEASE PROTEIN RBSC"/>
    <property type="match status" value="1"/>
</dbReference>
<sequence>MSAQSTTTPSTLSARLNAQLQQLLALAALALIFIFFSVSTDNFFQWGNITSILLSSAVIGTMALGATFVIATAGIDLSVGTGMTLCAVMTGVFLSGDWLGLPLPIGIIAAIAFGAFMGFINGMNVAIFKIPPFIATLAMMMVAQGLALIITKSTPIYLTDVPAFAAISQGEVIPDFPNAALIFIICAIFAAVVMSKTLLGRYALSIGSNEEATRISGVNTRNWLIAIYTFAGIFTALAAILLSARLNSAQPATGMGYELEAIAAVVIGGTSLSGGRATIFGTFIGALLMAVLANGLQIMSIPQEWQKVSIGIVILIAVFADNLRRSREKKA</sequence>
<feature type="transmembrane region" description="Helical" evidence="6">
    <location>
        <begin position="254"/>
        <end position="272"/>
    </location>
</feature>
<gene>
    <name evidence="7" type="ORF">CMUST_02290</name>
</gene>
<dbReference type="KEGG" id="cmv:CMUST_02290"/>
<dbReference type="OrthoDB" id="3468954at2"/>
<feature type="transmembrane region" description="Helical" evidence="6">
    <location>
        <begin position="179"/>
        <end position="199"/>
    </location>
</feature>